<dbReference type="Pfam" id="PF02321">
    <property type="entry name" value="OEP"/>
    <property type="match status" value="2"/>
</dbReference>
<proteinExistence type="inferred from homology"/>
<protein>
    <submittedName>
        <fullName evidence="4">Efflux transporter outer membrane subunit</fullName>
    </submittedName>
</protein>
<comment type="similarity">
    <text evidence="1 2">Belongs to the outer membrane factor (OMF) (TC 1.B.17) family.</text>
</comment>
<reference evidence="4 5" key="1">
    <citation type="submission" date="2022-11" db="EMBL/GenBank/DDBJ databases">
        <title>Genome sequencing of Acetobacter type strain.</title>
        <authorList>
            <person name="Heo J."/>
            <person name="Lee D."/>
            <person name="Han B.-H."/>
            <person name="Hong S.-B."/>
            <person name="Kwon S.-W."/>
        </authorList>
    </citation>
    <scope>NUCLEOTIDE SEQUENCE [LARGE SCALE GENOMIC DNA]</scope>
    <source>
        <strain evidence="4 5">KACC 21253</strain>
    </source>
</reference>
<dbReference type="InterPro" id="IPR003423">
    <property type="entry name" value="OMP_efflux"/>
</dbReference>
<dbReference type="SUPFAM" id="SSF56954">
    <property type="entry name" value="Outer membrane efflux proteins (OEP)"/>
    <property type="match status" value="1"/>
</dbReference>
<dbReference type="RefSeq" id="WP_173560027.1">
    <property type="nucleotide sequence ID" value="NZ_JAERKY010000003.1"/>
</dbReference>
<evidence type="ECO:0000256" key="2">
    <source>
        <dbReference type="RuleBase" id="RU362097"/>
    </source>
</evidence>
<feature type="chain" id="PRO_5044997628" evidence="2">
    <location>
        <begin position="29"/>
        <end position="522"/>
    </location>
</feature>
<keyword evidence="3" id="KW-0175">Coiled coil</keyword>
<evidence type="ECO:0000313" key="5">
    <source>
        <dbReference type="Proteomes" id="UP001301152"/>
    </source>
</evidence>
<dbReference type="PANTHER" id="PTHR30203">
    <property type="entry name" value="OUTER MEMBRANE CATION EFFLUX PROTEIN"/>
    <property type="match status" value="1"/>
</dbReference>
<accession>A0ABT3QC02</accession>
<feature type="coiled-coil region" evidence="3">
    <location>
        <begin position="401"/>
        <end position="457"/>
    </location>
</feature>
<gene>
    <name evidence="4" type="ORF">OQ497_02480</name>
</gene>
<dbReference type="EMBL" id="JAPIUZ010000001">
    <property type="protein sequence ID" value="MCX2562838.1"/>
    <property type="molecule type" value="Genomic_DNA"/>
</dbReference>
<evidence type="ECO:0000256" key="1">
    <source>
        <dbReference type="ARBA" id="ARBA00007613"/>
    </source>
</evidence>
<organism evidence="4 5">
    <name type="scientific">Acetobacter thailandicus</name>
    <dbReference type="NCBI Taxonomy" id="1502842"/>
    <lineage>
        <taxon>Bacteria</taxon>
        <taxon>Pseudomonadati</taxon>
        <taxon>Pseudomonadota</taxon>
        <taxon>Alphaproteobacteria</taxon>
        <taxon>Acetobacterales</taxon>
        <taxon>Acetobacteraceae</taxon>
        <taxon>Acetobacter</taxon>
    </lineage>
</organism>
<dbReference type="PROSITE" id="PS51257">
    <property type="entry name" value="PROKAR_LIPOPROTEIN"/>
    <property type="match status" value="1"/>
</dbReference>
<name>A0ABT3QC02_9PROT</name>
<keyword evidence="2" id="KW-1134">Transmembrane beta strand</keyword>
<keyword evidence="5" id="KW-1185">Reference proteome</keyword>
<comment type="subcellular location">
    <subcellularLocation>
        <location evidence="2">Cell membrane</location>
        <topology evidence="2">Lipid-anchor</topology>
    </subcellularLocation>
</comment>
<keyword evidence="2" id="KW-0564">Palmitate</keyword>
<dbReference type="InterPro" id="IPR010131">
    <property type="entry name" value="MdtP/NodT-like"/>
</dbReference>
<sequence length="522" mass="57700">MSLSSLRRNKKRAALRGVALSSALMLGACNLAPTYKDPKFVVPAAWRGQGLFHVAQPQDSALRSDWWALFNDPTLNTLETQAQTSNGDLQAAAERFAQARTIVMEARSDLLPHFGLSFGGSDNKSSADRLFRYKGPITATDEFYGGIASWEPDLWSSIRNRVRSQKYYAQQLAAQYASARLSLQADLATDYFALRGLDAQNAIYTQSIAFYKQALKMTEVRLQNQNATGIDVARAQNQLYMTEAHQLDVQAQRDVMEHAIAVLVNVSPSAFHIVPVDQLSDAEPVIPTGLPSEILQRRPDVAASEREMAQANAMIGIARAAFYPHVSFNAQGGFDANGFDLAKLANSFWTYGASVTMPIFEGGLRRAQLQRTWSSYRETRDNYRMTVLNAFKDVENGMSVTARLRSENDRLKKAVQAAMQTQKLTMVLYKGGADNYLEALIAQVSTLDARINQAQVQSQALQSTVRLVRALGGGWQDKMLPTPDQTMTFDVLQYDNLHHPAAAGGIATVKPENFENLTGQTK</sequence>
<keyword evidence="2" id="KW-0732">Signal</keyword>
<evidence type="ECO:0000313" key="4">
    <source>
        <dbReference type="EMBL" id="MCX2562838.1"/>
    </source>
</evidence>
<dbReference type="Gene3D" id="2.20.200.10">
    <property type="entry name" value="Outer membrane efflux proteins (OEP)"/>
    <property type="match status" value="1"/>
</dbReference>
<keyword evidence="2" id="KW-0449">Lipoprotein</keyword>
<dbReference type="Proteomes" id="UP001301152">
    <property type="component" value="Unassembled WGS sequence"/>
</dbReference>
<evidence type="ECO:0000256" key="3">
    <source>
        <dbReference type="SAM" id="Coils"/>
    </source>
</evidence>
<comment type="caution">
    <text evidence="4">The sequence shown here is derived from an EMBL/GenBank/DDBJ whole genome shotgun (WGS) entry which is preliminary data.</text>
</comment>
<dbReference type="Gene3D" id="1.20.1600.10">
    <property type="entry name" value="Outer membrane efflux proteins (OEP)"/>
    <property type="match status" value="1"/>
</dbReference>
<dbReference type="PANTHER" id="PTHR30203:SF33">
    <property type="entry name" value="BLR4455 PROTEIN"/>
    <property type="match status" value="1"/>
</dbReference>
<keyword evidence="2" id="KW-0812">Transmembrane</keyword>
<feature type="signal peptide" evidence="2">
    <location>
        <begin position="1"/>
        <end position="28"/>
    </location>
</feature>
<dbReference type="NCBIfam" id="TIGR01845">
    <property type="entry name" value="outer_NodT"/>
    <property type="match status" value="1"/>
</dbReference>
<keyword evidence="2" id="KW-0472">Membrane</keyword>